<protein>
    <recommendedName>
        <fullName evidence="4">Secreted protein</fullName>
    </recommendedName>
</protein>
<name>F4RHP4_MELLP</name>
<feature type="signal peptide" evidence="1">
    <location>
        <begin position="1"/>
        <end position="27"/>
    </location>
</feature>
<dbReference type="KEGG" id="mlr:MELLADRAFT_62129"/>
<dbReference type="OrthoDB" id="10405503at2759"/>
<keyword evidence="3" id="KW-1185">Reference proteome</keyword>
<dbReference type="EMBL" id="GL883102">
    <property type="protein sequence ID" value="EGG08095.1"/>
    <property type="molecule type" value="Genomic_DNA"/>
</dbReference>
<evidence type="ECO:0000256" key="1">
    <source>
        <dbReference type="SAM" id="SignalP"/>
    </source>
</evidence>
<dbReference type="GeneID" id="18929851"/>
<dbReference type="VEuPathDB" id="FungiDB:MELLADRAFT_62129"/>
<dbReference type="RefSeq" id="XP_007408860.1">
    <property type="nucleotide sequence ID" value="XM_007408798.1"/>
</dbReference>
<gene>
    <name evidence="2" type="ORF">MELLADRAFT_62129</name>
</gene>
<organism evidence="3">
    <name type="scientific">Melampsora larici-populina (strain 98AG31 / pathotype 3-4-7)</name>
    <name type="common">Poplar leaf rust fungus</name>
    <dbReference type="NCBI Taxonomy" id="747676"/>
    <lineage>
        <taxon>Eukaryota</taxon>
        <taxon>Fungi</taxon>
        <taxon>Dikarya</taxon>
        <taxon>Basidiomycota</taxon>
        <taxon>Pucciniomycotina</taxon>
        <taxon>Pucciniomycetes</taxon>
        <taxon>Pucciniales</taxon>
        <taxon>Melampsoraceae</taxon>
        <taxon>Melampsora</taxon>
    </lineage>
</organism>
<dbReference type="Proteomes" id="UP000001072">
    <property type="component" value="Unassembled WGS sequence"/>
</dbReference>
<sequence length="464" mass="53913">MKGYNTLILTCTRIMLQWWYFATPASAVHPVEMGDSGLCAVEDNKDWYIHPGVTSTRSSSKDLLAKYLDKNLEDRKNSAPFFPCNPSTNIPPKSLKLMNRMLQSNMETWPENIQEILRIEPSVIVKEIWGFMFTISDFMTTPVLQKTLFILKIEQERTGQLEKTKCSNFISGLANRYEKKLRDHIGLLGNERKPKEVNNIFTKDEQEKLGEYGIRLEKKWSPNDEVKLYKSWGLSESSFLSLLTITKLKIYNNPIKDMSLYMSVKGTVKEILESQIIQISWLKRGTHNVWDEMHVMVKNSWSKEYQALTSDLVTSIKSLEKDIILSQALCDCQRQIYFGIYDAKSEKTLFDEVQAIIFWVKHMPFYLEMISSKDTFQSPFLITDLIKYTEEDVLDSVMKRFLNSASSWKNHENVINRFLAYVQDQSDDENLEEITKRVLGVKHKAPREPEETELVDLDKKAKTG</sequence>
<evidence type="ECO:0000313" key="2">
    <source>
        <dbReference type="EMBL" id="EGG08095.1"/>
    </source>
</evidence>
<dbReference type="AlphaFoldDB" id="F4RHP4"/>
<accession>F4RHP4</accession>
<reference evidence="3" key="1">
    <citation type="journal article" date="2011" name="Proc. Natl. Acad. Sci. U.S.A.">
        <title>Obligate biotrophy features unraveled by the genomic analysis of rust fungi.</title>
        <authorList>
            <person name="Duplessis S."/>
            <person name="Cuomo C.A."/>
            <person name="Lin Y.-C."/>
            <person name="Aerts A."/>
            <person name="Tisserant E."/>
            <person name="Veneault-Fourrey C."/>
            <person name="Joly D.L."/>
            <person name="Hacquard S."/>
            <person name="Amselem J."/>
            <person name="Cantarel B.L."/>
            <person name="Chiu R."/>
            <person name="Coutinho P.M."/>
            <person name="Feau N."/>
            <person name="Field M."/>
            <person name="Frey P."/>
            <person name="Gelhaye E."/>
            <person name="Goldberg J."/>
            <person name="Grabherr M.G."/>
            <person name="Kodira C.D."/>
            <person name="Kohler A."/>
            <person name="Kuees U."/>
            <person name="Lindquist E.A."/>
            <person name="Lucas S.M."/>
            <person name="Mago R."/>
            <person name="Mauceli E."/>
            <person name="Morin E."/>
            <person name="Murat C."/>
            <person name="Pangilinan J.L."/>
            <person name="Park R."/>
            <person name="Pearson M."/>
            <person name="Quesneville H."/>
            <person name="Rouhier N."/>
            <person name="Sakthikumar S."/>
            <person name="Salamov A.A."/>
            <person name="Schmutz J."/>
            <person name="Selles B."/>
            <person name="Shapiro H."/>
            <person name="Tanguay P."/>
            <person name="Tuskan G.A."/>
            <person name="Henrissat B."/>
            <person name="Van de Peer Y."/>
            <person name="Rouze P."/>
            <person name="Ellis J.G."/>
            <person name="Dodds P.N."/>
            <person name="Schein J.E."/>
            <person name="Zhong S."/>
            <person name="Hamelin R.C."/>
            <person name="Grigoriev I.V."/>
            <person name="Szabo L.J."/>
            <person name="Martin F."/>
        </authorList>
    </citation>
    <scope>NUCLEOTIDE SEQUENCE [LARGE SCALE GENOMIC DNA]</scope>
    <source>
        <strain evidence="3">98AG31 / pathotype 3-4-7</strain>
    </source>
</reference>
<proteinExistence type="predicted"/>
<evidence type="ECO:0000313" key="3">
    <source>
        <dbReference type="Proteomes" id="UP000001072"/>
    </source>
</evidence>
<dbReference type="InParanoid" id="F4RHP4"/>
<feature type="chain" id="PRO_5003320792" description="Secreted protein" evidence="1">
    <location>
        <begin position="28"/>
        <end position="464"/>
    </location>
</feature>
<keyword evidence="1" id="KW-0732">Signal</keyword>
<dbReference type="HOGENOM" id="CLU_049762_0_0_1"/>
<evidence type="ECO:0008006" key="4">
    <source>
        <dbReference type="Google" id="ProtNLM"/>
    </source>
</evidence>